<dbReference type="RefSeq" id="WP_185694428.1">
    <property type="nucleotide sequence ID" value="NZ_JACHVA010000133.1"/>
</dbReference>
<dbReference type="EMBL" id="JACHVA010000133">
    <property type="protein sequence ID" value="MBC2603810.1"/>
    <property type="molecule type" value="Genomic_DNA"/>
</dbReference>
<feature type="region of interest" description="Disordered" evidence="1">
    <location>
        <begin position="557"/>
        <end position="577"/>
    </location>
</feature>
<evidence type="ECO:0000313" key="3">
    <source>
        <dbReference type="EMBL" id="MBC2603810.1"/>
    </source>
</evidence>
<evidence type="ECO:0000313" key="4">
    <source>
        <dbReference type="Proteomes" id="UP000525652"/>
    </source>
</evidence>
<organism evidence="3 4">
    <name type="scientific">Puniceicoccus vermicola</name>
    <dbReference type="NCBI Taxonomy" id="388746"/>
    <lineage>
        <taxon>Bacteria</taxon>
        <taxon>Pseudomonadati</taxon>
        <taxon>Verrucomicrobiota</taxon>
        <taxon>Opitutia</taxon>
        <taxon>Puniceicoccales</taxon>
        <taxon>Puniceicoccaceae</taxon>
        <taxon>Puniceicoccus</taxon>
    </lineage>
</organism>
<gene>
    <name evidence="3" type="ORF">H5P30_18685</name>
</gene>
<sequence length="1215" mass="134420">MTPHRSSTVDRRFWPRPQFSGAQDHGFALIIALALMAFIILILVALMSLTSVEQASAQDKRQQVSARQNAYLSVMIGIGELQRLAGPDQRATARADIFTGTGGVSETSMENPHWEGIWDSDIANWSSLASQARLESARWLVSGNEGLKPTDPNYLTPLSDLGEDAIQLEPEVENFSIPGITAKKVSLEDAAGQRQGHYAYYVSGENEKALVNLRDPNDGSSDFEEVRQSFLVPQRNGIETLDRLGDYPINEPKLDRLAILGSDFTNWIDTSVPDEEEFRLARERDLTTFSKGLLTDAKNGGLRRDLTQAFEIDASFDEHFPNQRYSSETEAENEAANPRSPEPYFFAEDSVIVSGAPNWAVLRDYYQHYRDAVDGQEQVHRIRLSREEESTNGTRQYKYLPYLERSGYLQSSPHSGDILPYQADRTAQIPEYDGYQFTSWITPLISQIRFSHGLRVRSERYSGGSEVLYLTLLPVFGIYNPYNTGIELGDAGLSWQLNPKITLSFGYEDGSSETVEFYQAEVYPRGSGADFSVKFDSTTIRPGQTVLQAFDGFSEAKDGKKENLDPNGKRGDKAESNKLDRAWDSVGELGFPLNGTYPNGDNFGPVASTRGPVSLEDIAPGNDPTSDPRWGLTQSERDAVTKAVQEKDTTDVSISIAYEESGAMKLYYDSKTKERTFQQTQDLWKPGASSPLATYNNYFSSLGFASAQDSLQTISLFLRTADEGDDAVANDDIRNVLDTNIRAIYRDVDWDGDSPSDLGPFLVSYSGGVINGNSAAPQSIQASNGVQQGFWGSSIGSDGDLRVVLFDRPRSPLLSLGQLQHANLGRYQFDPSYIVGNSYASLRIPLSATEVEDYGGVSGLKLFDWSYRVNERLWDGFFFSSLRIPDDQSERDGIVNGLNGGSISLDDVVLNPRMEFIDSEVQDGVRYGEIIVDDSSAQGFENAVYRPASQMWVNGAFNVNSTSLEAWKAILGSSFNLRIPTYGELADADSTSLETGMIYSRFEQNSRGRFDSSDASTAPEYWAGFRSLSESEVASLAEAVVDQIKERGPFLSLASFVNRELNNTERAKKGALQAALDQNNGLNDFTNEDIDGEVVVSFDEFQNLMDENLSANDHSSMGFPGHLLQGDILQKLAPLLTVRSDTFKIRAYGDVVNPINDSVTSRVWCEAVVQRIPDPADFAGGTITDADMDDFILPASPFGRKFKVVSFSWSEDNAI</sequence>
<keyword evidence="2" id="KW-0472">Membrane</keyword>
<evidence type="ECO:0000256" key="2">
    <source>
        <dbReference type="SAM" id="Phobius"/>
    </source>
</evidence>
<proteinExistence type="predicted"/>
<evidence type="ECO:0000256" key="1">
    <source>
        <dbReference type="SAM" id="MobiDB-lite"/>
    </source>
</evidence>
<dbReference type="Proteomes" id="UP000525652">
    <property type="component" value="Unassembled WGS sequence"/>
</dbReference>
<name>A0A7X1B3N0_9BACT</name>
<keyword evidence="2" id="KW-1133">Transmembrane helix</keyword>
<keyword evidence="2" id="KW-0812">Transmembrane</keyword>
<protein>
    <submittedName>
        <fullName evidence="3">Uncharacterized protein</fullName>
    </submittedName>
</protein>
<accession>A0A7X1B3N0</accession>
<comment type="caution">
    <text evidence="3">The sequence shown here is derived from an EMBL/GenBank/DDBJ whole genome shotgun (WGS) entry which is preliminary data.</text>
</comment>
<reference evidence="3 4" key="1">
    <citation type="submission" date="2020-07" db="EMBL/GenBank/DDBJ databases">
        <authorList>
            <person name="Feng X."/>
        </authorList>
    </citation>
    <scope>NUCLEOTIDE SEQUENCE [LARGE SCALE GENOMIC DNA]</scope>
    <source>
        <strain evidence="3 4">JCM14086</strain>
    </source>
</reference>
<feature type="transmembrane region" description="Helical" evidence="2">
    <location>
        <begin position="26"/>
        <end position="49"/>
    </location>
</feature>
<dbReference type="AlphaFoldDB" id="A0A7X1B3N0"/>
<keyword evidence="4" id="KW-1185">Reference proteome</keyword>